<protein>
    <submittedName>
        <fullName evidence="10">Cation:proton antiporter</fullName>
    </submittedName>
</protein>
<dbReference type="PANTHER" id="PTHR32468:SF0">
    <property type="entry name" value="K(+)_H(+) ANTIPORTER 1"/>
    <property type="match status" value="1"/>
</dbReference>
<keyword evidence="3 8" id="KW-0812">Transmembrane</keyword>
<reference evidence="10 11" key="1">
    <citation type="submission" date="2018-10" db="EMBL/GenBank/DDBJ databases">
        <title>Robbsia sp. DHC34, isolated from soil.</title>
        <authorList>
            <person name="Gao Z.-H."/>
            <person name="Qiu L.-H."/>
        </authorList>
    </citation>
    <scope>NUCLEOTIDE SEQUENCE [LARGE SCALE GENOMIC DNA]</scope>
    <source>
        <strain evidence="10 11">DHC34</strain>
    </source>
</reference>
<comment type="subcellular location">
    <subcellularLocation>
        <location evidence="1">Membrane</location>
        <topology evidence="1">Multi-pass membrane protein</topology>
    </subcellularLocation>
</comment>
<feature type="transmembrane region" description="Helical" evidence="8">
    <location>
        <begin position="461"/>
        <end position="480"/>
    </location>
</feature>
<sequence>MRATFSTHSRSARASRGSPRAARPSCSTRTIRSGSRTRRPDTPARPGGSIVLPTVQAAASQIAPVAHVAQTGVHQTEAILFLILLQLTIIVLAGRAGSLAAQRIGQSAAVGEIVVGLLLGPSLFGALAPHAFDFVFRSAPPGPMQILSQIGLILLMFQIGLEFDFGHLGSARNRTTTVAVAIACIALPFALGLGLGYASAPILSPSAPPLAAALFVAVALSITALPILGRILIELDMTRHPLGVIAISAAAINDVVGWLLLALVTTLVSAAFEWRAFVLRIAGVIAFALVSLIVIRPLFRRYVGRHAPDLERTGQLDPTLLGVVLAAIFVSAMATYALGIFAIFGGFLMGVVLHQERAFVEAWRASVGRFVLVFFLPIFFTYTGLRTNVGGLDSAALWGWCALTIALATIGKYGGAWLAARACGFDANASHILGVLMNTRALMELIVINVGYDLGVISPNVFTMLVIMAIATTIVPMPLIRHALARAARRHGKTMREAR</sequence>
<evidence type="ECO:0000256" key="1">
    <source>
        <dbReference type="ARBA" id="ARBA00004141"/>
    </source>
</evidence>
<dbReference type="Gene3D" id="1.20.1530.20">
    <property type="match status" value="1"/>
</dbReference>
<keyword evidence="6 8" id="KW-0472">Membrane</keyword>
<evidence type="ECO:0000256" key="4">
    <source>
        <dbReference type="ARBA" id="ARBA00022989"/>
    </source>
</evidence>
<feature type="transmembrane region" description="Helical" evidence="8">
    <location>
        <begin position="210"/>
        <end position="233"/>
    </location>
</feature>
<evidence type="ECO:0000256" key="7">
    <source>
        <dbReference type="SAM" id="MobiDB-lite"/>
    </source>
</evidence>
<gene>
    <name evidence="10" type="ORF">D7S86_24165</name>
</gene>
<feature type="region of interest" description="Disordered" evidence="7">
    <location>
        <begin position="1"/>
        <end position="48"/>
    </location>
</feature>
<feature type="transmembrane region" description="Helical" evidence="8">
    <location>
        <begin position="320"/>
        <end position="347"/>
    </location>
</feature>
<dbReference type="PANTHER" id="PTHR32468">
    <property type="entry name" value="CATION/H + ANTIPORTER"/>
    <property type="match status" value="1"/>
</dbReference>
<keyword evidence="5" id="KW-0406">Ion transport</keyword>
<dbReference type="Proteomes" id="UP000270342">
    <property type="component" value="Unassembled WGS sequence"/>
</dbReference>
<evidence type="ECO:0000259" key="9">
    <source>
        <dbReference type="Pfam" id="PF00999"/>
    </source>
</evidence>
<evidence type="ECO:0000256" key="8">
    <source>
        <dbReference type="SAM" id="Phobius"/>
    </source>
</evidence>
<dbReference type="OrthoDB" id="9793589at2"/>
<evidence type="ECO:0000256" key="2">
    <source>
        <dbReference type="ARBA" id="ARBA00022448"/>
    </source>
</evidence>
<feature type="transmembrane region" description="Helical" evidence="8">
    <location>
        <begin position="397"/>
        <end position="420"/>
    </location>
</feature>
<name>A0A494XDR1_9BURK</name>
<comment type="caution">
    <text evidence="10">The sequence shown here is derived from an EMBL/GenBank/DDBJ whole genome shotgun (WGS) entry which is preliminary data.</text>
</comment>
<evidence type="ECO:0000256" key="5">
    <source>
        <dbReference type="ARBA" id="ARBA00023065"/>
    </source>
</evidence>
<organism evidence="10 11">
    <name type="scientific">Pararobbsia silviterrae</name>
    <dbReference type="NCBI Taxonomy" id="1792498"/>
    <lineage>
        <taxon>Bacteria</taxon>
        <taxon>Pseudomonadati</taxon>
        <taxon>Pseudomonadota</taxon>
        <taxon>Betaproteobacteria</taxon>
        <taxon>Burkholderiales</taxon>
        <taxon>Burkholderiaceae</taxon>
        <taxon>Pararobbsia</taxon>
    </lineage>
</organism>
<feature type="compositionally biased region" description="Low complexity" evidence="7">
    <location>
        <begin position="1"/>
        <end position="34"/>
    </location>
</feature>
<feature type="transmembrane region" description="Helical" evidence="8">
    <location>
        <begin position="144"/>
        <end position="165"/>
    </location>
</feature>
<dbReference type="GO" id="GO:0016020">
    <property type="term" value="C:membrane"/>
    <property type="evidence" value="ECO:0007669"/>
    <property type="project" value="UniProtKB-SubCell"/>
</dbReference>
<accession>A0A494XDR1</accession>
<feature type="transmembrane region" description="Helical" evidence="8">
    <location>
        <begin position="78"/>
        <end position="97"/>
    </location>
</feature>
<evidence type="ECO:0000256" key="6">
    <source>
        <dbReference type="ARBA" id="ARBA00023136"/>
    </source>
</evidence>
<evidence type="ECO:0000313" key="11">
    <source>
        <dbReference type="Proteomes" id="UP000270342"/>
    </source>
</evidence>
<keyword evidence="2" id="KW-0813">Transport</keyword>
<feature type="transmembrane region" description="Helical" evidence="8">
    <location>
        <begin position="109"/>
        <end position="132"/>
    </location>
</feature>
<feature type="domain" description="Cation/H+ exchanger transmembrane" evidence="9">
    <location>
        <begin position="95"/>
        <end position="477"/>
    </location>
</feature>
<evidence type="ECO:0000256" key="3">
    <source>
        <dbReference type="ARBA" id="ARBA00022692"/>
    </source>
</evidence>
<dbReference type="GO" id="GO:0015297">
    <property type="term" value="F:antiporter activity"/>
    <property type="evidence" value="ECO:0007669"/>
    <property type="project" value="InterPro"/>
</dbReference>
<keyword evidence="4 8" id="KW-1133">Transmembrane helix</keyword>
<dbReference type="InterPro" id="IPR006153">
    <property type="entry name" value="Cation/H_exchanger_TM"/>
</dbReference>
<dbReference type="InterPro" id="IPR050794">
    <property type="entry name" value="CPA2_transporter"/>
</dbReference>
<keyword evidence="11" id="KW-1185">Reference proteome</keyword>
<dbReference type="AlphaFoldDB" id="A0A494XDR1"/>
<feature type="transmembrane region" description="Helical" evidence="8">
    <location>
        <begin position="367"/>
        <end position="385"/>
    </location>
</feature>
<evidence type="ECO:0000313" key="10">
    <source>
        <dbReference type="EMBL" id="RKP46596.1"/>
    </source>
</evidence>
<dbReference type="Pfam" id="PF00999">
    <property type="entry name" value="Na_H_Exchanger"/>
    <property type="match status" value="1"/>
</dbReference>
<feature type="transmembrane region" description="Helical" evidence="8">
    <location>
        <begin position="245"/>
        <end position="271"/>
    </location>
</feature>
<proteinExistence type="predicted"/>
<dbReference type="InterPro" id="IPR038770">
    <property type="entry name" value="Na+/solute_symporter_sf"/>
</dbReference>
<dbReference type="GO" id="GO:1902600">
    <property type="term" value="P:proton transmembrane transport"/>
    <property type="evidence" value="ECO:0007669"/>
    <property type="project" value="InterPro"/>
</dbReference>
<feature type="transmembrane region" description="Helical" evidence="8">
    <location>
        <begin position="277"/>
        <end position="299"/>
    </location>
</feature>
<dbReference type="EMBL" id="RBZU01000014">
    <property type="protein sequence ID" value="RKP46596.1"/>
    <property type="molecule type" value="Genomic_DNA"/>
</dbReference>
<feature type="transmembrane region" description="Helical" evidence="8">
    <location>
        <begin position="177"/>
        <end position="198"/>
    </location>
</feature>